<comment type="similarity">
    <text evidence="1">Belongs to the neocarzinostatin family.</text>
</comment>
<dbReference type="NCBIfam" id="NF040680">
    <property type="entry name" value="chromo_anti"/>
    <property type="match status" value="1"/>
</dbReference>
<gene>
    <name evidence="7" type="ORF">ACFPWV_04605</name>
</gene>
<comment type="caution">
    <text evidence="7">The sequence shown here is derived from an EMBL/GenBank/DDBJ whole genome shotgun (WGS) entry which is preliminary data.</text>
</comment>
<dbReference type="RefSeq" id="WP_344561149.1">
    <property type="nucleotide sequence ID" value="NZ_BAAATG010000021.1"/>
</dbReference>
<name>A0ABW0DK66_9ACTN</name>
<keyword evidence="4" id="KW-0238">DNA-binding</keyword>
<dbReference type="EMBL" id="JBHSKN010000004">
    <property type="protein sequence ID" value="MFC5239198.1"/>
    <property type="molecule type" value="Genomic_DNA"/>
</dbReference>
<evidence type="ECO:0000313" key="7">
    <source>
        <dbReference type="EMBL" id="MFC5239198.1"/>
    </source>
</evidence>
<protein>
    <submittedName>
        <fullName evidence="7">Enediyne antibiotic chromoprotein</fullName>
    </submittedName>
</protein>
<evidence type="ECO:0000256" key="5">
    <source>
        <dbReference type="ARBA" id="ARBA00023157"/>
    </source>
</evidence>
<evidence type="ECO:0000256" key="4">
    <source>
        <dbReference type="ARBA" id="ARBA00023125"/>
    </source>
</evidence>
<dbReference type="PRINTS" id="PR01885">
    <property type="entry name" value="MACROMOMYCIN"/>
</dbReference>
<sequence>MTATKKLGLITRLGATAVIATGLALATQSSAMAAPTVSVSPASGLSDGQTVAVSASGLTPNTVFHIGQCAQVEPQKFGCDKSTSTDVTTNAQGEINTSLVVHSSFEAVVSADGPVWGTVDAKTTQTQVVVLSDTGEGGGQAITFK</sequence>
<dbReference type="Pfam" id="PF00960">
    <property type="entry name" value="Neocarzinostat"/>
    <property type="match status" value="1"/>
</dbReference>
<evidence type="ECO:0000256" key="2">
    <source>
        <dbReference type="ARBA" id="ARBA00022529"/>
    </source>
</evidence>
<dbReference type="SUPFAM" id="SSF49319">
    <property type="entry name" value="Actinoxanthin-like"/>
    <property type="match status" value="1"/>
</dbReference>
<keyword evidence="5" id="KW-1015">Disulfide bond</keyword>
<organism evidence="7 8">
    <name type="scientific">Streptomyces atrovirens</name>
    <dbReference type="NCBI Taxonomy" id="285556"/>
    <lineage>
        <taxon>Bacteria</taxon>
        <taxon>Bacillati</taxon>
        <taxon>Actinomycetota</taxon>
        <taxon>Actinomycetes</taxon>
        <taxon>Kitasatosporales</taxon>
        <taxon>Streptomycetaceae</taxon>
        <taxon>Streptomyces</taxon>
    </lineage>
</organism>
<keyword evidence="8" id="KW-1185">Reference proteome</keyword>
<dbReference type="InterPro" id="IPR027273">
    <property type="entry name" value="Neocarzinostatin-like"/>
</dbReference>
<evidence type="ECO:0000313" key="8">
    <source>
        <dbReference type="Proteomes" id="UP001596035"/>
    </source>
</evidence>
<accession>A0ABW0DK66</accession>
<dbReference type="Proteomes" id="UP001596035">
    <property type="component" value="Unassembled WGS sequence"/>
</dbReference>
<feature type="chain" id="PRO_5046321046" evidence="6">
    <location>
        <begin position="34"/>
        <end position="145"/>
    </location>
</feature>
<evidence type="ECO:0000256" key="6">
    <source>
        <dbReference type="SAM" id="SignalP"/>
    </source>
</evidence>
<evidence type="ECO:0000256" key="1">
    <source>
        <dbReference type="ARBA" id="ARBA00010648"/>
    </source>
</evidence>
<keyword evidence="6" id="KW-0732">Signal</keyword>
<keyword evidence="2" id="KW-0929">Antimicrobial</keyword>
<dbReference type="InterPro" id="IPR002186">
    <property type="entry name" value="Neocarzinostatin_fam"/>
</dbReference>
<dbReference type="Gene3D" id="2.60.40.230">
    <property type="entry name" value="Neocarzinostatin-like"/>
    <property type="match status" value="1"/>
</dbReference>
<proteinExistence type="inferred from homology"/>
<keyword evidence="3" id="KW-0044">Antibiotic</keyword>
<reference evidence="8" key="1">
    <citation type="journal article" date="2019" name="Int. J. Syst. Evol. Microbiol.">
        <title>The Global Catalogue of Microorganisms (GCM) 10K type strain sequencing project: providing services to taxonomists for standard genome sequencing and annotation.</title>
        <authorList>
            <consortium name="The Broad Institute Genomics Platform"/>
            <consortium name="The Broad Institute Genome Sequencing Center for Infectious Disease"/>
            <person name="Wu L."/>
            <person name="Ma J."/>
        </authorList>
    </citation>
    <scope>NUCLEOTIDE SEQUENCE [LARGE SCALE GENOMIC DNA]</scope>
    <source>
        <strain evidence="8">CGMCC 4.7131</strain>
    </source>
</reference>
<feature type="signal peptide" evidence="6">
    <location>
        <begin position="1"/>
        <end position="33"/>
    </location>
</feature>
<evidence type="ECO:0000256" key="3">
    <source>
        <dbReference type="ARBA" id="ARBA00023022"/>
    </source>
</evidence>